<dbReference type="RefSeq" id="WP_218568333.1">
    <property type="nucleotide sequence ID" value="NZ_UIGI01000001.1"/>
</dbReference>
<evidence type="ECO:0000256" key="1">
    <source>
        <dbReference type="ARBA" id="ARBA00006739"/>
    </source>
</evidence>
<evidence type="ECO:0000259" key="4">
    <source>
        <dbReference type="Pfam" id="PF00535"/>
    </source>
</evidence>
<comment type="similarity">
    <text evidence="1">Belongs to the glycosyltransferase 2 family.</text>
</comment>
<reference evidence="5 6" key="1">
    <citation type="submission" date="2018-06" db="EMBL/GenBank/DDBJ databases">
        <authorList>
            <consortium name="Pathogen Informatics"/>
            <person name="Doyle S."/>
        </authorList>
    </citation>
    <scope>NUCLEOTIDE SEQUENCE [LARGE SCALE GENOMIC DNA]</scope>
    <source>
        <strain evidence="5 6">NCTC12119</strain>
    </source>
</reference>
<dbReference type="SUPFAM" id="SSF53448">
    <property type="entry name" value="Nucleotide-diphospho-sugar transferases"/>
    <property type="match status" value="1"/>
</dbReference>
<keyword evidence="3 5" id="KW-0808">Transferase</keyword>
<proteinExistence type="inferred from homology"/>
<sequence>MKIGLVTVLYNSPAVLTDFFSSLAVQNYNEYCLYVVDNSSSSESLNLARKLSAELFINVKFIDNQGSNVGVAAGNNQGAREAYEDNCDYILFLNNDLLFENPNILKSLVIYADSQKMDMVSPTILNYPEKKVWYCGGYFDEWKSLAPHKDIDTAYNAANFPPVHQHDYAPTCFLMVSRHLWDTIGEMDEKYFAYYDDTDFLYRARKAGFVVNVISDLIIYHKVGSSTGGDLSYFGMYHLTRNRLYFIRKNLHGLKKAYSLSYLFLTRLYMLIFTSNRQKKAIRKGLIDGLRMK</sequence>
<gene>
    <name evidence="5" type="primary">wbbL</name>
    <name evidence="5" type="ORF">NCTC12119_01565</name>
</gene>
<keyword evidence="2 5" id="KW-0328">Glycosyltransferase</keyword>
<dbReference type="EMBL" id="UIGI01000001">
    <property type="protein sequence ID" value="SUW63090.1"/>
    <property type="molecule type" value="Genomic_DNA"/>
</dbReference>
<accession>A0A381C5F3</accession>
<dbReference type="Pfam" id="PF00535">
    <property type="entry name" value="Glycos_transf_2"/>
    <property type="match status" value="1"/>
</dbReference>
<evidence type="ECO:0000256" key="3">
    <source>
        <dbReference type="ARBA" id="ARBA00022679"/>
    </source>
</evidence>
<evidence type="ECO:0000313" key="5">
    <source>
        <dbReference type="EMBL" id="SUW63090.1"/>
    </source>
</evidence>
<dbReference type="EC" id="2.4.-.-" evidence="5"/>
<dbReference type="InterPro" id="IPR001173">
    <property type="entry name" value="Glyco_trans_2-like"/>
</dbReference>
<dbReference type="GO" id="GO:0016757">
    <property type="term" value="F:glycosyltransferase activity"/>
    <property type="evidence" value="ECO:0007669"/>
    <property type="project" value="UniProtKB-KW"/>
</dbReference>
<protein>
    <submittedName>
        <fullName evidence="5">dTDP-Rha:alpha-D-GlcNAc-pyrophosphate polyprenol, alpha-3-L-rhamnosyltransferase</fullName>
        <ecNumber evidence="5">2.4.-.-</ecNumber>
    </submittedName>
</protein>
<dbReference type="Gene3D" id="3.90.550.10">
    <property type="entry name" value="Spore Coat Polysaccharide Biosynthesis Protein SpsA, Chain A"/>
    <property type="match status" value="1"/>
</dbReference>
<evidence type="ECO:0000313" key="6">
    <source>
        <dbReference type="Proteomes" id="UP000255528"/>
    </source>
</evidence>
<evidence type="ECO:0000256" key="2">
    <source>
        <dbReference type="ARBA" id="ARBA00022676"/>
    </source>
</evidence>
<dbReference type="PANTHER" id="PTHR43179">
    <property type="entry name" value="RHAMNOSYLTRANSFERASE WBBL"/>
    <property type="match status" value="1"/>
</dbReference>
<name>A0A381C5F3_9ENTR</name>
<dbReference type="InterPro" id="IPR029044">
    <property type="entry name" value="Nucleotide-diphossugar_trans"/>
</dbReference>
<dbReference type="Proteomes" id="UP000255528">
    <property type="component" value="Unassembled WGS sequence"/>
</dbReference>
<dbReference type="PANTHER" id="PTHR43179:SF12">
    <property type="entry name" value="GALACTOFURANOSYLTRANSFERASE GLFT2"/>
    <property type="match status" value="1"/>
</dbReference>
<feature type="domain" description="Glycosyltransferase 2-like" evidence="4">
    <location>
        <begin position="6"/>
        <end position="161"/>
    </location>
</feature>
<dbReference type="AlphaFoldDB" id="A0A381C5F3"/>
<organism evidence="5 6">
    <name type="scientific">Buttiauxella agrestis</name>
    <dbReference type="NCBI Taxonomy" id="82977"/>
    <lineage>
        <taxon>Bacteria</taxon>
        <taxon>Pseudomonadati</taxon>
        <taxon>Pseudomonadota</taxon>
        <taxon>Gammaproteobacteria</taxon>
        <taxon>Enterobacterales</taxon>
        <taxon>Enterobacteriaceae</taxon>
        <taxon>Buttiauxella</taxon>
    </lineage>
</organism>